<dbReference type="Proteomes" id="UP000224080">
    <property type="component" value="Unassembled WGS sequence"/>
</dbReference>
<evidence type="ECO:0000313" key="3">
    <source>
        <dbReference type="Proteomes" id="UP000224080"/>
    </source>
</evidence>
<feature type="region of interest" description="Disordered" evidence="1">
    <location>
        <begin position="51"/>
        <end position="72"/>
    </location>
</feature>
<accession>A0A2B7WT57</accession>
<organism evidence="2 3">
    <name type="scientific">Blastomyces parvus</name>
    <dbReference type="NCBI Taxonomy" id="2060905"/>
    <lineage>
        <taxon>Eukaryota</taxon>
        <taxon>Fungi</taxon>
        <taxon>Dikarya</taxon>
        <taxon>Ascomycota</taxon>
        <taxon>Pezizomycotina</taxon>
        <taxon>Eurotiomycetes</taxon>
        <taxon>Eurotiomycetidae</taxon>
        <taxon>Onygenales</taxon>
        <taxon>Ajellomycetaceae</taxon>
        <taxon>Blastomyces</taxon>
    </lineage>
</organism>
<protein>
    <submittedName>
        <fullName evidence="2">Uncharacterized protein</fullName>
    </submittedName>
</protein>
<reference evidence="2 3" key="1">
    <citation type="submission" date="2017-10" db="EMBL/GenBank/DDBJ databases">
        <title>Comparative genomics in systemic dimorphic fungi from Ajellomycetaceae.</title>
        <authorList>
            <person name="Munoz J.F."/>
            <person name="Mcewen J.G."/>
            <person name="Clay O.K."/>
            <person name="Cuomo C.A."/>
        </authorList>
    </citation>
    <scope>NUCLEOTIDE SEQUENCE [LARGE SCALE GENOMIC DNA]</scope>
    <source>
        <strain evidence="2 3">UAMH130</strain>
    </source>
</reference>
<feature type="compositionally biased region" description="Polar residues" evidence="1">
    <location>
        <begin position="58"/>
        <end position="72"/>
    </location>
</feature>
<dbReference type="EMBL" id="PDNC01000096">
    <property type="protein sequence ID" value="PGG99778.1"/>
    <property type="molecule type" value="Genomic_DNA"/>
</dbReference>
<keyword evidence="3" id="KW-1185">Reference proteome</keyword>
<name>A0A2B7WT57_9EURO</name>
<proteinExistence type="predicted"/>
<dbReference type="OrthoDB" id="4188479at2759"/>
<sequence>MAKLYDKDSKNKGTGFVKDVVSLGIWRQITLRVAGNGDALSGTIKRSAAERIVDPKQASANHGRNASKLNSRGSMRGIGLLHHCASCKGLAQEANIKTKNLESGHVQEDLDPKDLNA</sequence>
<evidence type="ECO:0000313" key="2">
    <source>
        <dbReference type="EMBL" id="PGG99778.1"/>
    </source>
</evidence>
<evidence type="ECO:0000256" key="1">
    <source>
        <dbReference type="SAM" id="MobiDB-lite"/>
    </source>
</evidence>
<gene>
    <name evidence="2" type="ORF">GX51_06150</name>
</gene>
<comment type="caution">
    <text evidence="2">The sequence shown here is derived from an EMBL/GenBank/DDBJ whole genome shotgun (WGS) entry which is preliminary data.</text>
</comment>
<dbReference type="AlphaFoldDB" id="A0A2B7WT57"/>